<dbReference type="Proteomes" id="UP000694388">
    <property type="component" value="Unplaced"/>
</dbReference>
<evidence type="ECO:0000259" key="3">
    <source>
        <dbReference type="PROSITE" id="PS00214"/>
    </source>
</evidence>
<dbReference type="AlphaFoldDB" id="A0A8C4R3K2"/>
<evidence type="ECO:0000313" key="5">
    <source>
        <dbReference type="Proteomes" id="UP000694388"/>
    </source>
</evidence>
<dbReference type="InterPro" id="IPR031259">
    <property type="entry name" value="ILBP"/>
</dbReference>
<dbReference type="InterPro" id="IPR000566">
    <property type="entry name" value="Lipocln_cytosolic_FA-bd_dom"/>
</dbReference>
<dbReference type="SUPFAM" id="SSF50814">
    <property type="entry name" value="Lipocalins"/>
    <property type="match status" value="1"/>
</dbReference>
<dbReference type="OMA" id="WAMISND"/>
<dbReference type="PRINTS" id="PR00178">
    <property type="entry name" value="FATTYACIDBP"/>
</dbReference>
<dbReference type="PANTHER" id="PTHR11955">
    <property type="entry name" value="FATTY ACID BINDING PROTEIN"/>
    <property type="match status" value="1"/>
</dbReference>
<keyword evidence="5" id="KW-1185">Reference proteome</keyword>
<evidence type="ECO:0000313" key="4">
    <source>
        <dbReference type="Ensembl" id="ENSEBUP00000023639.1"/>
    </source>
</evidence>
<comment type="similarity">
    <text evidence="1 2">Belongs to the calycin superfamily. Fatty-acid binding protein (FABP) family.</text>
</comment>
<organism evidence="4 5">
    <name type="scientific">Eptatretus burgeri</name>
    <name type="common">Inshore hagfish</name>
    <dbReference type="NCBI Taxonomy" id="7764"/>
    <lineage>
        <taxon>Eukaryota</taxon>
        <taxon>Metazoa</taxon>
        <taxon>Chordata</taxon>
        <taxon>Craniata</taxon>
        <taxon>Vertebrata</taxon>
        <taxon>Cyclostomata</taxon>
        <taxon>Myxini</taxon>
        <taxon>Myxiniformes</taxon>
        <taxon>Myxinidae</taxon>
        <taxon>Eptatretinae</taxon>
        <taxon>Eptatretus</taxon>
    </lineage>
</organism>
<feature type="domain" description="Cytosolic fatty-acid binding proteins" evidence="3">
    <location>
        <begin position="7"/>
        <end position="24"/>
    </location>
</feature>
<sequence>MPVNYTGYWAMISNDNFEAYLKALGINIALRKIACLVKVDKEIMHEQEHMVIRTLSSLHNYVMDFVIGQEFEEDLHGVDGRKCMTTVAYHGDKLVCIQRGEKENRGWTHWIEGDKLYLSAHSLWGIFTGDAVCGS</sequence>
<proteinExistence type="inferred from homology"/>
<name>A0A8C4R3K2_EPTBU</name>
<dbReference type="PROSITE" id="PS00214">
    <property type="entry name" value="FABP"/>
    <property type="match status" value="1"/>
</dbReference>
<evidence type="ECO:0000256" key="2">
    <source>
        <dbReference type="RuleBase" id="RU003696"/>
    </source>
</evidence>
<dbReference type="Gene3D" id="2.40.128.20">
    <property type="match status" value="1"/>
</dbReference>
<evidence type="ECO:0000256" key="1">
    <source>
        <dbReference type="ARBA" id="ARBA00008390"/>
    </source>
</evidence>
<keyword evidence="2" id="KW-0813">Transport</keyword>
<dbReference type="GeneTree" id="ENSGT00940000159675"/>
<dbReference type="GO" id="GO:0008289">
    <property type="term" value="F:lipid binding"/>
    <property type="evidence" value="ECO:0007669"/>
    <property type="project" value="InterPro"/>
</dbReference>
<dbReference type="InterPro" id="IPR012674">
    <property type="entry name" value="Calycin"/>
</dbReference>
<reference evidence="4" key="2">
    <citation type="submission" date="2025-09" db="UniProtKB">
        <authorList>
            <consortium name="Ensembl"/>
        </authorList>
    </citation>
    <scope>IDENTIFICATION</scope>
</reference>
<dbReference type="Ensembl" id="ENSEBUT00000024216.1">
    <property type="protein sequence ID" value="ENSEBUP00000023639.1"/>
    <property type="gene ID" value="ENSEBUG00000014570.1"/>
</dbReference>
<accession>A0A8C4R3K2</accession>
<dbReference type="Pfam" id="PF00061">
    <property type="entry name" value="Lipocalin"/>
    <property type="match status" value="1"/>
</dbReference>
<dbReference type="InterPro" id="IPR000463">
    <property type="entry name" value="Fatty_acid-bd"/>
</dbReference>
<dbReference type="FunFam" id="2.40.128.20:FF:000001">
    <property type="entry name" value="Fatty acid-binding protein, adipocyte"/>
    <property type="match status" value="1"/>
</dbReference>
<protein>
    <submittedName>
        <fullName evidence="4">Retinol binding protein 1, cellular, tandem duplicate 2</fullName>
    </submittedName>
</protein>
<reference evidence="4" key="1">
    <citation type="submission" date="2025-08" db="UniProtKB">
        <authorList>
            <consortium name="Ensembl"/>
        </authorList>
    </citation>
    <scope>IDENTIFICATION</scope>
</reference>